<dbReference type="Pfam" id="PF03403">
    <property type="entry name" value="PAF-AH_p_II"/>
    <property type="match status" value="1"/>
</dbReference>
<evidence type="ECO:0008006" key="6">
    <source>
        <dbReference type="Google" id="ProtNLM"/>
    </source>
</evidence>
<dbReference type="KEGG" id="fla:SY85_20760"/>
<sequence length="385" mass="42894">MKKLTRIVTLTIWVVLSGCHSEDSAAQYFDKNISPFQVSNNPGNYSVGRVWEHWRDPQRKERELSVFLYYPLANANQQPLQQPVLPTEAWQRQHFEAMASKLGGWAANKMAQATFTGTSQKEKVQEKHPVILFSPGMGWLPTDYSELILPLVRKGYIVVALAGQPVSQAVQFPDQSFGQWTGGRIDRYALQAEDMLFAVQQLERLNKNSSWPLAAALDLEKVAAVGHSISGAATLLTGSKSAQIKALVNLDGDVIEAAKSAQPTQPILYITTQPDDVEDLAVEQWGTERNEKRRDGQFEFNSAKAATTIRLKVPGMLHGDFLDAAHLPMDSIPTKYRNRFGPIGGKKAGELTVNAVTTFLNTIFFKQTDWAAFQANYKNVLIQMK</sequence>
<dbReference type="AlphaFoldDB" id="A0A172TZW8"/>
<gene>
    <name evidence="4" type="ORF">SY85_20760</name>
</gene>
<evidence type="ECO:0000256" key="3">
    <source>
        <dbReference type="ARBA" id="ARBA00023098"/>
    </source>
</evidence>
<evidence type="ECO:0000256" key="2">
    <source>
        <dbReference type="ARBA" id="ARBA00022963"/>
    </source>
</evidence>
<dbReference type="PANTHER" id="PTHR10272">
    <property type="entry name" value="PLATELET-ACTIVATING FACTOR ACETYLHYDROLASE"/>
    <property type="match status" value="1"/>
</dbReference>
<dbReference type="GO" id="GO:0003847">
    <property type="term" value="F:1-alkyl-2-acetylglycerophosphocholine esterase activity"/>
    <property type="evidence" value="ECO:0007669"/>
    <property type="project" value="TreeGrafter"/>
</dbReference>
<dbReference type="RefSeq" id="WP_066407225.1">
    <property type="nucleotide sequence ID" value="NZ_CP011390.1"/>
</dbReference>
<organism evidence="4 5">
    <name type="scientific">Flavisolibacter tropicus</name>
    <dbReference type="NCBI Taxonomy" id="1492898"/>
    <lineage>
        <taxon>Bacteria</taxon>
        <taxon>Pseudomonadati</taxon>
        <taxon>Bacteroidota</taxon>
        <taxon>Chitinophagia</taxon>
        <taxon>Chitinophagales</taxon>
        <taxon>Chitinophagaceae</taxon>
        <taxon>Flavisolibacter</taxon>
    </lineage>
</organism>
<name>A0A172TZW8_9BACT</name>
<keyword evidence="5" id="KW-1185">Reference proteome</keyword>
<accession>A0A172TZW8</accession>
<dbReference type="InterPro" id="IPR029058">
    <property type="entry name" value="AB_hydrolase_fold"/>
</dbReference>
<dbReference type="EMBL" id="CP011390">
    <property type="protein sequence ID" value="ANE52546.1"/>
    <property type="molecule type" value="Genomic_DNA"/>
</dbReference>
<dbReference type="OrthoDB" id="3668964at2"/>
<reference evidence="4 5" key="2">
    <citation type="journal article" date="2016" name="Int. J. Syst. Evol. Microbiol.">
        <title>Flavisolibacter tropicus sp. nov., isolated from tropical soil.</title>
        <authorList>
            <person name="Lee J.J."/>
            <person name="Kang M.S."/>
            <person name="Kim G.S."/>
            <person name="Lee C.S."/>
            <person name="Lim S."/>
            <person name="Lee J."/>
            <person name="Roh S.H."/>
            <person name="Kang H."/>
            <person name="Ha J.M."/>
            <person name="Bae S."/>
            <person name="Jung H.Y."/>
            <person name="Kim M.K."/>
        </authorList>
    </citation>
    <scope>NUCLEOTIDE SEQUENCE [LARGE SCALE GENOMIC DNA]</scope>
    <source>
        <strain evidence="4 5">LCS9</strain>
    </source>
</reference>
<dbReference type="GO" id="GO:0016042">
    <property type="term" value="P:lipid catabolic process"/>
    <property type="evidence" value="ECO:0007669"/>
    <property type="project" value="UniProtKB-KW"/>
</dbReference>
<dbReference type="Proteomes" id="UP000077177">
    <property type="component" value="Chromosome"/>
</dbReference>
<dbReference type="Gene3D" id="3.40.50.1820">
    <property type="entry name" value="alpha/beta hydrolase"/>
    <property type="match status" value="1"/>
</dbReference>
<reference evidence="5" key="1">
    <citation type="submission" date="2015-01" db="EMBL/GenBank/DDBJ databases">
        <title>Flavisolibacter sp./LCS9/ whole genome sequencing.</title>
        <authorList>
            <person name="Kim M.K."/>
            <person name="Srinivasan S."/>
            <person name="Lee J.-J."/>
        </authorList>
    </citation>
    <scope>NUCLEOTIDE SEQUENCE [LARGE SCALE GENOMIC DNA]</scope>
    <source>
        <strain evidence="5">LCS9</strain>
    </source>
</reference>
<dbReference type="PANTHER" id="PTHR10272:SF0">
    <property type="entry name" value="PLATELET-ACTIVATING FACTOR ACETYLHYDROLASE"/>
    <property type="match status" value="1"/>
</dbReference>
<protein>
    <recommendedName>
        <fullName evidence="6">Alpha/beta hydrolase</fullName>
    </recommendedName>
</protein>
<keyword evidence="3" id="KW-0443">Lipid metabolism</keyword>
<evidence type="ECO:0000313" key="5">
    <source>
        <dbReference type="Proteomes" id="UP000077177"/>
    </source>
</evidence>
<keyword evidence="1" id="KW-0378">Hydrolase</keyword>
<dbReference type="STRING" id="1492898.SY85_20760"/>
<evidence type="ECO:0000313" key="4">
    <source>
        <dbReference type="EMBL" id="ANE52546.1"/>
    </source>
</evidence>
<dbReference type="PROSITE" id="PS51257">
    <property type="entry name" value="PROKAR_LIPOPROTEIN"/>
    <property type="match status" value="1"/>
</dbReference>
<dbReference type="ESTHER" id="9bact-a0a172tzw8">
    <property type="family name" value="PAF-Acetylhydrolase"/>
</dbReference>
<proteinExistence type="predicted"/>
<keyword evidence="2" id="KW-0442">Lipid degradation</keyword>
<evidence type="ECO:0000256" key="1">
    <source>
        <dbReference type="ARBA" id="ARBA00022801"/>
    </source>
</evidence>
<dbReference type="SUPFAM" id="SSF53474">
    <property type="entry name" value="alpha/beta-Hydrolases"/>
    <property type="match status" value="1"/>
</dbReference>